<dbReference type="InterPro" id="IPR010201">
    <property type="entry name" value="HflK"/>
</dbReference>
<gene>
    <name evidence="10" type="primary">hflK</name>
    <name evidence="10" type="ORF">COMA2_70135</name>
</gene>
<dbReference type="InterPro" id="IPR050710">
    <property type="entry name" value="Band7/mec-2_domain"/>
</dbReference>
<feature type="domain" description="Band 7" evidence="9">
    <location>
        <begin position="60"/>
        <end position="235"/>
    </location>
</feature>
<dbReference type="Proteomes" id="UP000198736">
    <property type="component" value="Unassembled WGS sequence"/>
</dbReference>
<proteinExistence type="inferred from homology"/>
<feature type="region of interest" description="Disordered" evidence="8">
    <location>
        <begin position="343"/>
        <end position="375"/>
    </location>
</feature>
<evidence type="ECO:0000256" key="7">
    <source>
        <dbReference type="SAM" id="Coils"/>
    </source>
</evidence>
<comment type="similarity">
    <text evidence="2 6">Belongs to the band 7/mec-2 family. HflK subfamily.</text>
</comment>
<keyword evidence="3 6" id="KW-0812">Transmembrane</keyword>
<evidence type="ECO:0000256" key="4">
    <source>
        <dbReference type="ARBA" id="ARBA00022989"/>
    </source>
</evidence>
<dbReference type="Pfam" id="PF01145">
    <property type="entry name" value="Band_7"/>
    <property type="match status" value="1"/>
</dbReference>
<organism evidence="10 11">
    <name type="scientific">Candidatus Nitrospira nitrificans</name>
    <dbReference type="NCBI Taxonomy" id="1742973"/>
    <lineage>
        <taxon>Bacteria</taxon>
        <taxon>Pseudomonadati</taxon>
        <taxon>Nitrospirota</taxon>
        <taxon>Nitrospiria</taxon>
        <taxon>Nitrospirales</taxon>
        <taxon>Nitrospiraceae</taxon>
        <taxon>Nitrospira</taxon>
    </lineage>
</organism>
<protein>
    <recommendedName>
        <fullName evidence="6">Protein HflK</fullName>
    </recommendedName>
</protein>
<evidence type="ECO:0000256" key="8">
    <source>
        <dbReference type="SAM" id="MobiDB-lite"/>
    </source>
</evidence>
<dbReference type="PANTHER" id="PTHR43327">
    <property type="entry name" value="STOMATIN-LIKE PROTEIN 2, MITOCHONDRIAL"/>
    <property type="match status" value="1"/>
</dbReference>
<comment type="function">
    <text evidence="6">HflC and HflK could encode or regulate a protease.</text>
</comment>
<dbReference type="InterPro" id="IPR036013">
    <property type="entry name" value="Band_7/SPFH_dom_sf"/>
</dbReference>
<name>A0A0S4LP91_9BACT</name>
<dbReference type="Gene3D" id="3.30.479.30">
    <property type="entry name" value="Band 7 domain"/>
    <property type="match status" value="1"/>
</dbReference>
<feature type="compositionally biased region" description="Polar residues" evidence="8">
    <location>
        <begin position="343"/>
        <end position="354"/>
    </location>
</feature>
<dbReference type="OrthoDB" id="9779595at2"/>
<evidence type="ECO:0000256" key="3">
    <source>
        <dbReference type="ARBA" id="ARBA00022692"/>
    </source>
</evidence>
<comment type="subunit">
    <text evidence="6">HflC and HflK may interact to form a multimeric complex.</text>
</comment>
<comment type="subcellular location">
    <subcellularLocation>
        <location evidence="1">Membrane</location>
        <topology evidence="1">Single-pass membrane protein</topology>
    </subcellularLocation>
</comment>
<evidence type="ECO:0000256" key="2">
    <source>
        <dbReference type="ARBA" id="ARBA00006971"/>
    </source>
</evidence>
<dbReference type="SMART" id="SM00244">
    <property type="entry name" value="PHB"/>
    <property type="match status" value="1"/>
</dbReference>
<keyword evidence="10" id="KW-0378">Hydrolase</keyword>
<evidence type="ECO:0000313" key="10">
    <source>
        <dbReference type="EMBL" id="CUS39409.1"/>
    </source>
</evidence>
<keyword evidence="5 6" id="KW-0472">Membrane</keyword>
<keyword evidence="10" id="KW-0645">Protease</keyword>
<feature type="coiled-coil region" evidence="7">
    <location>
        <begin position="227"/>
        <end position="254"/>
    </location>
</feature>
<feature type="transmembrane region" description="Helical" evidence="6">
    <location>
        <begin position="45"/>
        <end position="66"/>
    </location>
</feature>
<reference evidence="11" key="1">
    <citation type="submission" date="2015-10" db="EMBL/GenBank/DDBJ databases">
        <authorList>
            <person name="Luecker S."/>
            <person name="Luecker S."/>
        </authorList>
    </citation>
    <scope>NUCLEOTIDE SEQUENCE [LARGE SCALE GENOMIC DNA]</scope>
</reference>
<keyword evidence="4 6" id="KW-1133">Transmembrane helix</keyword>
<dbReference type="InterPro" id="IPR001107">
    <property type="entry name" value="Band_7"/>
</dbReference>
<dbReference type="STRING" id="1742973.COMA2_70135"/>
<dbReference type="AlphaFoldDB" id="A0A0S4LP91"/>
<dbReference type="NCBIfam" id="TIGR01933">
    <property type="entry name" value="hflK"/>
    <property type="match status" value="1"/>
</dbReference>
<accession>A0A0S4LP91</accession>
<dbReference type="CDD" id="cd03404">
    <property type="entry name" value="SPFH_HflK"/>
    <property type="match status" value="1"/>
</dbReference>
<evidence type="ECO:0000256" key="5">
    <source>
        <dbReference type="ARBA" id="ARBA00023136"/>
    </source>
</evidence>
<dbReference type="GO" id="GO:0016020">
    <property type="term" value="C:membrane"/>
    <property type="evidence" value="ECO:0007669"/>
    <property type="project" value="UniProtKB-SubCell"/>
</dbReference>
<evidence type="ECO:0000313" key="11">
    <source>
        <dbReference type="Proteomes" id="UP000198736"/>
    </source>
</evidence>
<dbReference type="RefSeq" id="WP_090901674.1">
    <property type="nucleotide sequence ID" value="NZ_CZPZ01000034.1"/>
</dbReference>
<sequence>MVWDPKDPWGKKPDPLEEAFKQAQSQFKDIFPPGGLKSLLPSGGVWNLIIAALLIFLVWQSVFIVAPDEEGVVKRFGVPVRAVEPGPHFKIPLIETVLQPKVAKLFRVEVGFRTNQQGRQQMVPQEALMLTGDMNILAIEFIVQYKIKEARNFLFNVADIHETIGKAAEASMREVVGKSKIDEALTTGKAVIQQDTLTLLQTILDQYQSGVQIAAVQLQDVDPPEAVAAAFKDVTNAKEDREKLINQAQGYRNDIIPRAKGEAAELVNRAKGFAQARLNRAQGETNRFLATLKEYSQSKDVISKRIYIETMEEILPHTEKIIIDGKGGERLLPYLPLDRLSKSASMTGAKSVSQPEIEESRPELSPTLKARGSRP</sequence>
<evidence type="ECO:0000256" key="6">
    <source>
        <dbReference type="RuleBase" id="RU364113"/>
    </source>
</evidence>
<dbReference type="SUPFAM" id="SSF117892">
    <property type="entry name" value="Band 7/SPFH domain"/>
    <property type="match status" value="1"/>
</dbReference>
<dbReference type="GO" id="GO:0008233">
    <property type="term" value="F:peptidase activity"/>
    <property type="evidence" value="ECO:0007669"/>
    <property type="project" value="UniProtKB-KW"/>
</dbReference>
<evidence type="ECO:0000259" key="9">
    <source>
        <dbReference type="SMART" id="SM00244"/>
    </source>
</evidence>
<keyword evidence="11" id="KW-1185">Reference proteome</keyword>
<evidence type="ECO:0000256" key="1">
    <source>
        <dbReference type="ARBA" id="ARBA00004167"/>
    </source>
</evidence>
<keyword evidence="7" id="KW-0175">Coiled coil</keyword>
<dbReference type="EMBL" id="CZPZ01000034">
    <property type="protein sequence ID" value="CUS39409.1"/>
    <property type="molecule type" value="Genomic_DNA"/>
</dbReference>
<dbReference type="PANTHER" id="PTHR43327:SF2">
    <property type="entry name" value="MODULATOR OF FTSH PROTEASE HFLK"/>
    <property type="match status" value="1"/>
</dbReference>
<dbReference type="GO" id="GO:0006508">
    <property type="term" value="P:proteolysis"/>
    <property type="evidence" value="ECO:0007669"/>
    <property type="project" value="UniProtKB-KW"/>
</dbReference>